<proteinExistence type="predicted"/>
<dbReference type="PANTHER" id="PTHR35337:SF1">
    <property type="entry name" value="SLR1478 PROTEIN"/>
    <property type="match status" value="1"/>
</dbReference>
<feature type="transmembrane region" description="Helical" evidence="1">
    <location>
        <begin position="56"/>
        <end position="82"/>
    </location>
</feature>
<reference evidence="2" key="1">
    <citation type="submission" date="2014-01" db="EMBL/GenBank/DDBJ databases">
        <title>Draft genome sequence of highly nematicidal Bacillus thuringiensis DB27.</title>
        <authorList>
            <person name="Iatsenko I."/>
            <person name="Pickard D."/>
            <person name="Corton C."/>
            <person name="Dougan G."/>
            <person name="Sommer R.J."/>
        </authorList>
    </citation>
    <scope>NUCLEOTIDE SEQUENCE [LARGE SCALE GENOMIC DNA]</scope>
    <source>
        <strain evidence="2">DB27</strain>
    </source>
</reference>
<dbReference type="InterPro" id="IPR002798">
    <property type="entry name" value="SpoIIM-like"/>
</dbReference>
<evidence type="ECO:0008006" key="3">
    <source>
        <dbReference type="Google" id="ProtNLM"/>
    </source>
</evidence>
<evidence type="ECO:0000256" key="1">
    <source>
        <dbReference type="SAM" id="Phobius"/>
    </source>
</evidence>
<evidence type="ECO:0000313" key="2">
    <source>
        <dbReference type="EMBL" id="CDN33803.1"/>
    </source>
</evidence>
<dbReference type="EMBL" id="HG810016">
    <property type="protein sequence ID" value="CDN33803.1"/>
    <property type="molecule type" value="Genomic_DNA"/>
</dbReference>
<feature type="transmembrane region" description="Helical" evidence="1">
    <location>
        <begin position="135"/>
        <end position="161"/>
    </location>
</feature>
<sequence length="165" mass="18207">MLKSLTLLKIYIGCTVVFFLILVGAYYYTDPTASKNLLNIEVVPSFNHIFLNNVKVALLLIFLAPLTLGFGTIIILVINALVLGSFCGSIKNDLNLIVLVLPHGIIEVPILILAASVGYKLFLDLIQKKFKGMFFLNYLLIIIIGLLIAACIETFVTPIFLKGVY</sequence>
<dbReference type="Proteomes" id="UP000030682">
    <property type="component" value="Unassembled WGS sequence"/>
</dbReference>
<feature type="transmembrane region" description="Helical" evidence="1">
    <location>
        <begin position="7"/>
        <end position="28"/>
    </location>
</feature>
<keyword evidence="1" id="KW-1133">Transmembrane helix</keyword>
<dbReference type="Pfam" id="PF01944">
    <property type="entry name" value="SpoIIM"/>
    <property type="match status" value="1"/>
</dbReference>
<protein>
    <recommendedName>
        <fullName evidence="3">Stage II sporulation protein M</fullName>
    </recommendedName>
</protein>
<keyword evidence="1" id="KW-0812">Transmembrane</keyword>
<organism evidence="2">
    <name type="scientific">Bacillus thuringiensis DB27</name>
    <dbReference type="NCBI Taxonomy" id="1431339"/>
    <lineage>
        <taxon>Bacteria</taxon>
        <taxon>Bacillati</taxon>
        <taxon>Bacillota</taxon>
        <taxon>Bacilli</taxon>
        <taxon>Bacillales</taxon>
        <taxon>Bacillaceae</taxon>
        <taxon>Bacillus</taxon>
        <taxon>Bacillus cereus group</taxon>
    </lineage>
</organism>
<gene>
    <name evidence="2" type="ORF">BTDB27_000145</name>
</gene>
<feature type="transmembrane region" description="Helical" evidence="1">
    <location>
        <begin position="94"/>
        <end position="115"/>
    </location>
</feature>
<dbReference type="RefSeq" id="WP_030022680.1">
    <property type="nucleotide sequence ID" value="NZ_HG810016.1"/>
</dbReference>
<accession>W8XXH4</accession>
<dbReference type="AlphaFoldDB" id="W8XXH4"/>
<reference evidence="2" key="2">
    <citation type="submission" date="2014-01" db="EMBL/GenBank/DDBJ databases">
        <authorList>
            <person name="Aslett M."/>
        </authorList>
    </citation>
    <scope>NUCLEOTIDE SEQUENCE [LARGE SCALE GENOMIC DNA]</scope>
    <source>
        <strain evidence="2">DB27</strain>
    </source>
</reference>
<dbReference type="HOGENOM" id="CLU_1607609_0_0_9"/>
<name>W8XXH4_BACTU</name>
<keyword evidence="1" id="KW-0472">Membrane</keyword>
<dbReference type="PANTHER" id="PTHR35337">
    <property type="entry name" value="SLR1478 PROTEIN"/>
    <property type="match status" value="1"/>
</dbReference>